<dbReference type="EMBL" id="FORY01000008">
    <property type="protein sequence ID" value="SFJ67966.1"/>
    <property type="molecule type" value="Genomic_DNA"/>
</dbReference>
<gene>
    <name evidence="5" type="ORF">SAMN04488138_10828</name>
</gene>
<dbReference type="PRINTS" id="PR00035">
    <property type="entry name" value="HTHGNTR"/>
</dbReference>
<keyword evidence="1" id="KW-0805">Transcription regulation</keyword>
<keyword evidence="2" id="KW-0238">DNA-binding</keyword>
<dbReference type="GeneID" id="98665524"/>
<dbReference type="SUPFAM" id="SSF48008">
    <property type="entry name" value="GntR ligand-binding domain-like"/>
    <property type="match status" value="1"/>
</dbReference>
<reference evidence="5 6" key="1">
    <citation type="submission" date="2016-10" db="EMBL/GenBank/DDBJ databases">
        <authorList>
            <person name="de Groot N.N."/>
        </authorList>
    </citation>
    <scope>NUCLEOTIDE SEQUENCE [LARGE SCALE GENOMIC DNA]</scope>
    <source>
        <strain evidence="5 6">CGMCC 1.8891</strain>
    </source>
</reference>
<dbReference type="CDD" id="cd07377">
    <property type="entry name" value="WHTH_GntR"/>
    <property type="match status" value="1"/>
</dbReference>
<evidence type="ECO:0000256" key="2">
    <source>
        <dbReference type="ARBA" id="ARBA00023125"/>
    </source>
</evidence>
<accession>A0A1I3TE71</accession>
<keyword evidence="6" id="KW-1185">Reference proteome</keyword>
<dbReference type="Proteomes" id="UP000183299">
    <property type="component" value="Unassembled WGS sequence"/>
</dbReference>
<dbReference type="SMART" id="SM00895">
    <property type="entry name" value="FCD"/>
    <property type="match status" value="1"/>
</dbReference>
<evidence type="ECO:0000259" key="4">
    <source>
        <dbReference type="PROSITE" id="PS50949"/>
    </source>
</evidence>
<dbReference type="InterPro" id="IPR011711">
    <property type="entry name" value="GntR_C"/>
</dbReference>
<dbReference type="STRING" id="576117.SAMN04488138_10828"/>
<organism evidence="5 6">
    <name type="scientific">Celeribacter halophilus</name>
    <dbReference type="NCBI Taxonomy" id="576117"/>
    <lineage>
        <taxon>Bacteria</taxon>
        <taxon>Pseudomonadati</taxon>
        <taxon>Pseudomonadota</taxon>
        <taxon>Alphaproteobacteria</taxon>
        <taxon>Rhodobacterales</taxon>
        <taxon>Roseobacteraceae</taxon>
        <taxon>Celeribacter</taxon>
    </lineage>
</organism>
<name>A0A1I3TE71_9RHOB</name>
<dbReference type="PANTHER" id="PTHR43537:SF5">
    <property type="entry name" value="UXU OPERON TRANSCRIPTIONAL REGULATOR"/>
    <property type="match status" value="1"/>
</dbReference>
<dbReference type="Pfam" id="PF00392">
    <property type="entry name" value="GntR"/>
    <property type="match status" value="1"/>
</dbReference>
<dbReference type="OrthoDB" id="9028214at2"/>
<evidence type="ECO:0000313" key="6">
    <source>
        <dbReference type="Proteomes" id="UP000183299"/>
    </source>
</evidence>
<dbReference type="InterPro" id="IPR036390">
    <property type="entry name" value="WH_DNA-bd_sf"/>
</dbReference>
<protein>
    <submittedName>
        <fullName evidence="5">Transcriptional regulator, GntR family</fullName>
    </submittedName>
</protein>
<dbReference type="SUPFAM" id="SSF46785">
    <property type="entry name" value="Winged helix' DNA-binding domain"/>
    <property type="match status" value="1"/>
</dbReference>
<proteinExistence type="predicted"/>
<dbReference type="InterPro" id="IPR000524">
    <property type="entry name" value="Tscrpt_reg_HTH_GntR"/>
</dbReference>
<dbReference type="Gene3D" id="1.10.10.10">
    <property type="entry name" value="Winged helix-like DNA-binding domain superfamily/Winged helix DNA-binding domain"/>
    <property type="match status" value="1"/>
</dbReference>
<dbReference type="GO" id="GO:0003677">
    <property type="term" value="F:DNA binding"/>
    <property type="evidence" value="ECO:0007669"/>
    <property type="project" value="UniProtKB-KW"/>
</dbReference>
<dbReference type="RefSeq" id="WP_066600209.1">
    <property type="nucleotide sequence ID" value="NZ_FORY01000008.1"/>
</dbReference>
<dbReference type="Gene3D" id="1.20.120.530">
    <property type="entry name" value="GntR ligand-binding domain-like"/>
    <property type="match status" value="1"/>
</dbReference>
<dbReference type="GO" id="GO:0003700">
    <property type="term" value="F:DNA-binding transcription factor activity"/>
    <property type="evidence" value="ECO:0007669"/>
    <property type="project" value="InterPro"/>
</dbReference>
<dbReference type="SMART" id="SM00345">
    <property type="entry name" value="HTH_GNTR"/>
    <property type="match status" value="1"/>
</dbReference>
<dbReference type="AlphaFoldDB" id="A0A1I3TE71"/>
<keyword evidence="3" id="KW-0804">Transcription</keyword>
<dbReference type="PANTHER" id="PTHR43537">
    <property type="entry name" value="TRANSCRIPTIONAL REGULATOR, GNTR FAMILY"/>
    <property type="match status" value="1"/>
</dbReference>
<evidence type="ECO:0000256" key="1">
    <source>
        <dbReference type="ARBA" id="ARBA00023015"/>
    </source>
</evidence>
<sequence>MSDNSSSPEKHTDLSADIAERIRQDILNGSLVADDRLPSESELSEAHGVSRATVREALKRLAAQSLIRTKRGATGGAFVNRQTFEDAYAQMASTAKLLITLNEVDIATACQARFALERGCARLAAKNRQEHHLDAMRHEIDRQKDPELSDEDFCASDVAFHRALVDATGNPVLSWQLAAAVEGIEPLMNMLTYRQRDRDAVISLHEAMVDALEARVGSRLEILMDYLRDQTLRTALS</sequence>
<evidence type="ECO:0000256" key="3">
    <source>
        <dbReference type="ARBA" id="ARBA00023163"/>
    </source>
</evidence>
<feature type="domain" description="HTH gntR-type" evidence="4">
    <location>
        <begin position="12"/>
        <end position="82"/>
    </location>
</feature>
<dbReference type="InterPro" id="IPR008920">
    <property type="entry name" value="TF_FadR/GntR_C"/>
</dbReference>
<dbReference type="PROSITE" id="PS50949">
    <property type="entry name" value="HTH_GNTR"/>
    <property type="match status" value="1"/>
</dbReference>
<evidence type="ECO:0000313" key="5">
    <source>
        <dbReference type="EMBL" id="SFJ67966.1"/>
    </source>
</evidence>
<dbReference type="InterPro" id="IPR036388">
    <property type="entry name" value="WH-like_DNA-bd_sf"/>
</dbReference>
<dbReference type="Pfam" id="PF07729">
    <property type="entry name" value="FCD"/>
    <property type="match status" value="1"/>
</dbReference>